<comment type="caution">
    <text evidence="1">The sequence shown here is derived from an EMBL/GenBank/DDBJ whole genome shotgun (WGS) entry which is preliminary data.</text>
</comment>
<gene>
    <name evidence="1" type="ORF">D3Z30_13000</name>
</gene>
<dbReference type="AlphaFoldDB" id="A0AB36BIG7"/>
<evidence type="ECO:0000313" key="1">
    <source>
        <dbReference type="EMBL" id="NBH31846.1"/>
    </source>
</evidence>
<evidence type="ECO:0000313" key="2">
    <source>
        <dbReference type="Proteomes" id="UP000481807"/>
    </source>
</evidence>
<protein>
    <submittedName>
        <fullName evidence="1">Uncharacterized protein</fullName>
    </submittedName>
</protein>
<organism evidence="1 2">
    <name type="scientific">Staphylococcus warneri</name>
    <dbReference type="NCBI Taxonomy" id="1292"/>
    <lineage>
        <taxon>Bacteria</taxon>
        <taxon>Bacillati</taxon>
        <taxon>Bacillota</taxon>
        <taxon>Bacilli</taxon>
        <taxon>Bacillales</taxon>
        <taxon>Staphylococcaceae</taxon>
        <taxon>Staphylococcus</taxon>
    </lineage>
</organism>
<proteinExistence type="predicted"/>
<reference evidence="1 2" key="1">
    <citation type="submission" date="2018-08" db="EMBL/GenBank/DDBJ databases">
        <title>Murine metabolic-syndrome-specific gut microbial biobank.</title>
        <authorList>
            <person name="Liu C."/>
        </authorList>
    </citation>
    <scope>NUCLEOTIDE SEQUENCE [LARGE SCALE GENOMIC DNA]</scope>
    <source>
        <strain evidence="1 2">1XD21-27</strain>
    </source>
</reference>
<accession>A0AB36BIG7</accession>
<sequence length="62" mass="7044">MICYAHTFQSYSIGNSQNEFGYKTNTKLKLKGLTEEQAAVNQIRSASHESKFMVVIVMMMHA</sequence>
<dbReference type="Proteomes" id="UP000481807">
    <property type="component" value="Unassembled WGS sequence"/>
</dbReference>
<dbReference type="EMBL" id="QXWP01000047">
    <property type="protein sequence ID" value="NBH31846.1"/>
    <property type="molecule type" value="Genomic_DNA"/>
</dbReference>
<name>A0AB36BIG7_STAWA</name>